<dbReference type="Proteomes" id="UP000681720">
    <property type="component" value="Unassembled WGS sequence"/>
</dbReference>
<gene>
    <name evidence="2" type="ORF">BYL167_LOCUS29250</name>
    <name evidence="3" type="ORF">GIL414_LOCUS31933</name>
    <name evidence="1" type="ORF">KQP761_LOCUS19918</name>
</gene>
<evidence type="ECO:0000313" key="2">
    <source>
        <dbReference type="EMBL" id="CAF4344798.1"/>
    </source>
</evidence>
<organism evidence="1 4">
    <name type="scientific">Rotaria magnacalcarata</name>
    <dbReference type="NCBI Taxonomy" id="392030"/>
    <lineage>
        <taxon>Eukaryota</taxon>
        <taxon>Metazoa</taxon>
        <taxon>Spiralia</taxon>
        <taxon>Gnathifera</taxon>
        <taxon>Rotifera</taxon>
        <taxon>Eurotatoria</taxon>
        <taxon>Bdelloidea</taxon>
        <taxon>Philodinida</taxon>
        <taxon>Philodinidae</taxon>
        <taxon>Rotaria</taxon>
    </lineage>
</organism>
<dbReference type="AlphaFoldDB" id="A0A815Z719"/>
<comment type="caution">
    <text evidence="1">The sequence shown here is derived from an EMBL/GenBank/DDBJ whole genome shotgun (WGS) entry which is preliminary data.</text>
</comment>
<name>A0A815Z719_9BILA</name>
<protein>
    <submittedName>
        <fullName evidence="1">Uncharacterized protein</fullName>
    </submittedName>
</protein>
<evidence type="ECO:0000313" key="3">
    <source>
        <dbReference type="EMBL" id="CAF4440332.1"/>
    </source>
</evidence>
<proteinExistence type="predicted"/>
<dbReference type="EMBL" id="CAJOBH010044068">
    <property type="protein sequence ID" value="CAF4344798.1"/>
    <property type="molecule type" value="Genomic_DNA"/>
</dbReference>
<reference evidence="1" key="1">
    <citation type="submission" date="2021-02" db="EMBL/GenBank/DDBJ databases">
        <authorList>
            <person name="Nowell W R."/>
        </authorList>
    </citation>
    <scope>NUCLEOTIDE SEQUENCE</scope>
</reference>
<dbReference type="EMBL" id="CAJNOW010010308">
    <property type="protein sequence ID" value="CAF1578592.1"/>
    <property type="molecule type" value="Genomic_DNA"/>
</dbReference>
<sequence>MIDEAAKKDQDVSFMIAILEQQARENYEEQLKNSIVDT</sequence>
<dbReference type="EMBL" id="CAJOBJ010066281">
    <property type="protein sequence ID" value="CAF4440332.1"/>
    <property type="molecule type" value="Genomic_DNA"/>
</dbReference>
<dbReference type="Proteomes" id="UP000681967">
    <property type="component" value="Unassembled WGS sequence"/>
</dbReference>
<accession>A0A815Z719</accession>
<evidence type="ECO:0000313" key="1">
    <source>
        <dbReference type="EMBL" id="CAF1578592.1"/>
    </source>
</evidence>
<evidence type="ECO:0000313" key="4">
    <source>
        <dbReference type="Proteomes" id="UP000663834"/>
    </source>
</evidence>
<feature type="non-terminal residue" evidence="1">
    <location>
        <position position="1"/>
    </location>
</feature>
<dbReference type="OrthoDB" id="28112at2759"/>
<dbReference type="Proteomes" id="UP000663834">
    <property type="component" value="Unassembled WGS sequence"/>
</dbReference>